<accession>S9STH3</accession>
<sequence length="98" mass="11733">MDEIQRRKAFQKIKTMTHEQFWTWMNGIHSQAYFMGQEHIVEAMRQHPRIYRPMVAKVLESAKDIRESQGMKEINVEDTMERFVIKEAVKDDTESTDD</sequence>
<dbReference type="RefSeq" id="WP_021259406.1">
    <property type="nucleotide sequence ID" value="NZ_ATMT01000043.1"/>
</dbReference>
<proteinExistence type="predicted"/>
<name>S9STH3_PAEAL</name>
<evidence type="ECO:0000313" key="1">
    <source>
        <dbReference type="EMBL" id="EPY07438.1"/>
    </source>
</evidence>
<comment type="caution">
    <text evidence="1">The sequence shown here is derived from an EMBL/GenBank/DDBJ whole genome shotgun (WGS) entry which is preliminary data.</text>
</comment>
<dbReference type="Proteomes" id="UP000015344">
    <property type="component" value="Unassembled WGS sequence"/>
</dbReference>
<dbReference type="AlphaFoldDB" id="S9STH3"/>
<dbReference type="eggNOG" id="ENOG50306M2">
    <property type="taxonomic scope" value="Bacteria"/>
</dbReference>
<dbReference type="EMBL" id="ATMT01000043">
    <property type="protein sequence ID" value="EPY07438.1"/>
    <property type="molecule type" value="Genomic_DNA"/>
</dbReference>
<reference evidence="1 2" key="1">
    <citation type="submission" date="2013-05" db="EMBL/GenBank/DDBJ databases">
        <authorList>
            <person name="Strain E.A."/>
            <person name="Brown E."/>
            <person name="Allard M.W."/>
            <person name="Luo Y.L."/>
        </authorList>
    </citation>
    <scope>NUCLEOTIDE SEQUENCE [LARGE SCALE GENOMIC DNA]</scope>
    <source>
        <strain evidence="1 2">TS-15</strain>
    </source>
</reference>
<gene>
    <name evidence="1" type="ORF">PAALTS15_09945</name>
</gene>
<protein>
    <submittedName>
        <fullName evidence="1">Uncharacterized protein</fullName>
    </submittedName>
</protein>
<organism evidence="1 2">
    <name type="scientific">Paenibacillus alvei TS-15</name>
    <dbReference type="NCBI Taxonomy" id="1117108"/>
    <lineage>
        <taxon>Bacteria</taxon>
        <taxon>Bacillati</taxon>
        <taxon>Bacillota</taxon>
        <taxon>Bacilli</taxon>
        <taxon>Bacillales</taxon>
        <taxon>Paenibacillaceae</taxon>
        <taxon>Paenibacillus</taxon>
    </lineage>
</organism>
<evidence type="ECO:0000313" key="2">
    <source>
        <dbReference type="Proteomes" id="UP000015344"/>
    </source>
</evidence>
<dbReference type="PATRIC" id="fig|1117108.3.peg.2063"/>